<keyword evidence="3" id="KW-0963">Cytoplasm</keyword>
<reference evidence="6" key="1">
    <citation type="journal article" date="2023" name="bioRxiv">
        <title>Improved chromosome-level genome assembly for marigold (Tagetes erecta).</title>
        <authorList>
            <person name="Jiang F."/>
            <person name="Yuan L."/>
            <person name="Wang S."/>
            <person name="Wang H."/>
            <person name="Xu D."/>
            <person name="Wang A."/>
            <person name="Fan W."/>
        </authorList>
    </citation>
    <scope>NUCLEOTIDE SEQUENCE</scope>
    <source>
        <strain evidence="6">WSJ</strain>
        <tissue evidence="6">Leaf</tissue>
    </source>
</reference>
<comment type="subcellular location">
    <subcellularLocation>
        <location evidence="1">Cytoplasm</location>
    </subcellularLocation>
</comment>
<dbReference type="NCBIfam" id="TIGR02189">
    <property type="entry name" value="GlrX-like_plant"/>
    <property type="match status" value="1"/>
</dbReference>
<keyword evidence="4" id="KW-0676">Redox-active center</keyword>
<dbReference type="EMBL" id="JAUHHV010000011">
    <property type="protein sequence ID" value="KAK1408724.1"/>
    <property type="molecule type" value="Genomic_DNA"/>
</dbReference>
<evidence type="ECO:0000313" key="6">
    <source>
        <dbReference type="EMBL" id="KAK1408724.1"/>
    </source>
</evidence>
<gene>
    <name evidence="6" type="ORF">QVD17_40733</name>
</gene>
<dbReference type="PANTHER" id="PTHR10168">
    <property type="entry name" value="GLUTAREDOXIN"/>
    <property type="match status" value="1"/>
</dbReference>
<dbReference type="Pfam" id="PF00462">
    <property type="entry name" value="Glutaredoxin"/>
    <property type="match status" value="1"/>
</dbReference>
<dbReference type="AlphaFoldDB" id="A0AAD8NGA7"/>
<evidence type="ECO:0000259" key="5">
    <source>
        <dbReference type="Pfam" id="PF00462"/>
    </source>
</evidence>
<proteinExistence type="inferred from homology"/>
<dbReference type="Gene3D" id="3.40.30.10">
    <property type="entry name" value="Glutaredoxin"/>
    <property type="match status" value="1"/>
</dbReference>
<keyword evidence="7" id="KW-1185">Reference proteome</keyword>
<dbReference type="CDD" id="cd03419">
    <property type="entry name" value="GRX_GRXh_1_2_like"/>
    <property type="match status" value="1"/>
</dbReference>
<evidence type="ECO:0000313" key="7">
    <source>
        <dbReference type="Proteomes" id="UP001229421"/>
    </source>
</evidence>
<dbReference type="FunFam" id="3.40.30.10:FF:000028">
    <property type="entry name" value="Glutaredoxin family protein"/>
    <property type="match status" value="1"/>
</dbReference>
<evidence type="ECO:0000256" key="3">
    <source>
        <dbReference type="ARBA" id="ARBA00022490"/>
    </source>
</evidence>
<dbReference type="InterPro" id="IPR036249">
    <property type="entry name" value="Thioredoxin-like_sf"/>
</dbReference>
<name>A0AAD8NGA7_TARER</name>
<accession>A0AAD8NGA7</accession>
<dbReference type="SUPFAM" id="SSF52833">
    <property type="entry name" value="Thioredoxin-like"/>
    <property type="match status" value="1"/>
</dbReference>
<evidence type="ECO:0000256" key="4">
    <source>
        <dbReference type="ARBA" id="ARBA00023284"/>
    </source>
</evidence>
<comment type="caution">
    <text evidence="6">The sequence shown here is derived from an EMBL/GenBank/DDBJ whole genome shotgun (WGS) entry which is preliminary data.</text>
</comment>
<sequence>MQYQAASTTTESWRTTTTTGHYHTYMPVTTRHYYPTVTVDPLERVAKLAAQNAVVIFSLSSCCMCYAVKSLFSSMGVNPTVYELDEDPVRGKEIERALVRLMGKSSAVPVVFIGGKLVGSMDRVMGAHINGTLVPLLKKAGALWL</sequence>
<dbReference type="InterPro" id="IPR011905">
    <property type="entry name" value="GlrX-like_pln_2"/>
</dbReference>
<evidence type="ECO:0000256" key="1">
    <source>
        <dbReference type="ARBA" id="ARBA00004496"/>
    </source>
</evidence>
<dbReference type="PROSITE" id="PS51354">
    <property type="entry name" value="GLUTAREDOXIN_2"/>
    <property type="match status" value="1"/>
</dbReference>
<evidence type="ECO:0000256" key="2">
    <source>
        <dbReference type="ARBA" id="ARBA00007568"/>
    </source>
</evidence>
<comment type="similarity">
    <text evidence="2">Belongs to the glutaredoxin family. CC-type subfamily.</text>
</comment>
<dbReference type="Proteomes" id="UP001229421">
    <property type="component" value="Unassembled WGS sequence"/>
</dbReference>
<organism evidence="6 7">
    <name type="scientific">Tagetes erecta</name>
    <name type="common">African marigold</name>
    <dbReference type="NCBI Taxonomy" id="13708"/>
    <lineage>
        <taxon>Eukaryota</taxon>
        <taxon>Viridiplantae</taxon>
        <taxon>Streptophyta</taxon>
        <taxon>Embryophyta</taxon>
        <taxon>Tracheophyta</taxon>
        <taxon>Spermatophyta</taxon>
        <taxon>Magnoliopsida</taxon>
        <taxon>eudicotyledons</taxon>
        <taxon>Gunneridae</taxon>
        <taxon>Pentapetalae</taxon>
        <taxon>asterids</taxon>
        <taxon>campanulids</taxon>
        <taxon>Asterales</taxon>
        <taxon>Asteraceae</taxon>
        <taxon>Asteroideae</taxon>
        <taxon>Heliantheae alliance</taxon>
        <taxon>Tageteae</taxon>
        <taxon>Tagetes</taxon>
    </lineage>
</organism>
<dbReference type="GO" id="GO:0005737">
    <property type="term" value="C:cytoplasm"/>
    <property type="evidence" value="ECO:0007669"/>
    <property type="project" value="UniProtKB-SubCell"/>
</dbReference>
<feature type="domain" description="Glutaredoxin" evidence="5">
    <location>
        <begin position="54"/>
        <end position="118"/>
    </location>
</feature>
<protein>
    <recommendedName>
        <fullName evidence="5">Glutaredoxin domain-containing protein</fullName>
    </recommendedName>
</protein>
<dbReference type="InterPro" id="IPR002109">
    <property type="entry name" value="Glutaredoxin"/>
</dbReference>